<name>A0A4Z0Z503_9PEZI</name>
<comment type="caution">
    <text evidence="9">The sequence shown here is derived from an EMBL/GenBank/DDBJ whole genome shotgun (WGS) entry which is preliminary data.</text>
</comment>
<dbReference type="Proteomes" id="UP000297716">
    <property type="component" value="Unassembled WGS sequence"/>
</dbReference>
<evidence type="ECO:0000313" key="9">
    <source>
        <dbReference type="EMBL" id="TGJ85883.1"/>
    </source>
</evidence>
<comment type="subcellular location">
    <subcellularLocation>
        <location evidence="1 5 6">Nucleus</location>
    </subcellularLocation>
</comment>
<feature type="region of interest" description="Disordered" evidence="7">
    <location>
        <begin position="1"/>
        <end position="85"/>
    </location>
</feature>
<dbReference type="Pfam" id="PF00046">
    <property type="entry name" value="Homeodomain"/>
    <property type="match status" value="1"/>
</dbReference>
<feature type="DNA-binding region" description="Homeobox" evidence="5">
    <location>
        <begin position="59"/>
        <end position="118"/>
    </location>
</feature>
<keyword evidence="2 5" id="KW-0238">DNA-binding</keyword>
<reference evidence="9 10" key="1">
    <citation type="submission" date="2019-03" db="EMBL/GenBank/DDBJ databases">
        <title>Draft genome sequence of Xylaria hypoxylon DSM 108379, a ubiquitous saprotrophic-parasitic fungi on hardwood.</title>
        <authorList>
            <person name="Buettner E."/>
            <person name="Leonhardt S."/>
            <person name="Gebauer A.M."/>
            <person name="Liers C."/>
            <person name="Hofrichter M."/>
            <person name="Kellner H."/>
        </authorList>
    </citation>
    <scope>NUCLEOTIDE SEQUENCE [LARGE SCALE GENOMIC DNA]</scope>
    <source>
        <strain evidence="9 10">DSM 108379</strain>
    </source>
</reference>
<evidence type="ECO:0000256" key="7">
    <source>
        <dbReference type="SAM" id="MobiDB-lite"/>
    </source>
</evidence>
<dbReference type="CDD" id="cd00086">
    <property type="entry name" value="homeodomain"/>
    <property type="match status" value="1"/>
</dbReference>
<evidence type="ECO:0000259" key="8">
    <source>
        <dbReference type="PROSITE" id="PS50071"/>
    </source>
</evidence>
<protein>
    <recommendedName>
        <fullName evidence="8">Homeobox domain-containing protein</fullName>
    </recommendedName>
</protein>
<accession>A0A4Z0Z503</accession>
<dbReference type="STRING" id="37992.A0A4Z0Z503"/>
<dbReference type="GO" id="GO:0000976">
    <property type="term" value="F:transcription cis-regulatory region binding"/>
    <property type="evidence" value="ECO:0007669"/>
    <property type="project" value="TreeGrafter"/>
</dbReference>
<evidence type="ECO:0000313" key="10">
    <source>
        <dbReference type="Proteomes" id="UP000297716"/>
    </source>
</evidence>
<dbReference type="PROSITE" id="PS50071">
    <property type="entry name" value="HOMEOBOX_2"/>
    <property type="match status" value="1"/>
</dbReference>
<organism evidence="9 10">
    <name type="scientific">Xylaria hypoxylon</name>
    <dbReference type="NCBI Taxonomy" id="37992"/>
    <lineage>
        <taxon>Eukaryota</taxon>
        <taxon>Fungi</taxon>
        <taxon>Dikarya</taxon>
        <taxon>Ascomycota</taxon>
        <taxon>Pezizomycotina</taxon>
        <taxon>Sordariomycetes</taxon>
        <taxon>Xylariomycetidae</taxon>
        <taxon>Xylariales</taxon>
        <taxon>Xylariaceae</taxon>
        <taxon>Xylaria</taxon>
    </lineage>
</organism>
<keyword evidence="3 5" id="KW-0371">Homeobox</keyword>
<feature type="region of interest" description="Disordered" evidence="7">
    <location>
        <begin position="447"/>
        <end position="577"/>
    </location>
</feature>
<dbReference type="EMBL" id="SKBN01000037">
    <property type="protein sequence ID" value="TGJ85883.1"/>
    <property type="molecule type" value="Genomic_DNA"/>
</dbReference>
<feature type="compositionally biased region" description="Polar residues" evidence="7">
    <location>
        <begin position="1"/>
        <end position="13"/>
    </location>
</feature>
<dbReference type="PROSITE" id="PS00027">
    <property type="entry name" value="HOMEOBOX_1"/>
    <property type="match status" value="1"/>
</dbReference>
<dbReference type="InterPro" id="IPR051775">
    <property type="entry name" value="Homeobox_domain"/>
</dbReference>
<evidence type="ECO:0000256" key="2">
    <source>
        <dbReference type="ARBA" id="ARBA00023125"/>
    </source>
</evidence>
<keyword evidence="10" id="KW-1185">Reference proteome</keyword>
<dbReference type="InterPro" id="IPR017970">
    <property type="entry name" value="Homeobox_CS"/>
</dbReference>
<evidence type="ECO:0000256" key="4">
    <source>
        <dbReference type="ARBA" id="ARBA00023242"/>
    </source>
</evidence>
<dbReference type="InterPro" id="IPR009057">
    <property type="entry name" value="Homeodomain-like_sf"/>
</dbReference>
<evidence type="ECO:0000256" key="3">
    <source>
        <dbReference type="ARBA" id="ARBA00023155"/>
    </source>
</evidence>
<evidence type="ECO:0000256" key="6">
    <source>
        <dbReference type="RuleBase" id="RU000682"/>
    </source>
</evidence>
<feature type="compositionally biased region" description="Low complexity" evidence="7">
    <location>
        <begin position="21"/>
        <end position="34"/>
    </location>
</feature>
<feature type="region of interest" description="Disordered" evidence="7">
    <location>
        <begin position="298"/>
        <end position="326"/>
    </location>
</feature>
<dbReference type="InterPro" id="IPR001356">
    <property type="entry name" value="HD"/>
</dbReference>
<dbReference type="SMART" id="SM00389">
    <property type="entry name" value="HOX"/>
    <property type="match status" value="1"/>
</dbReference>
<dbReference type="PANTHER" id="PTHR24323">
    <property type="entry name" value="CEH-10 HOMEODOMAIN-CONTAINING HOMOLOG"/>
    <property type="match status" value="1"/>
</dbReference>
<evidence type="ECO:0000256" key="5">
    <source>
        <dbReference type="PROSITE-ProRule" id="PRU00108"/>
    </source>
</evidence>
<dbReference type="OrthoDB" id="6159439at2759"/>
<feature type="compositionally biased region" description="Basic and acidic residues" evidence="7">
    <location>
        <begin position="504"/>
        <end position="513"/>
    </location>
</feature>
<feature type="compositionally biased region" description="Polar residues" evidence="7">
    <location>
        <begin position="459"/>
        <end position="478"/>
    </location>
</feature>
<feature type="domain" description="Homeobox" evidence="8">
    <location>
        <begin position="57"/>
        <end position="117"/>
    </location>
</feature>
<dbReference type="GO" id="GO:0005634">
    <property type="term" value="C:nucleus"/>
    <property type="evidence" value="ECO:0007669"/>
    <property type="project" value="UniProtKB-SubCell"/>
</dbReference>
<dbReference type="PANTHER" id="PTHR24323:SF7">
    <property type="entry name" value="HOMEOBOX DOMAIN-CONTAINING PROTEIN"/>
    <property type="match status" value="1"/>
</dbReference>
<dbReference type="SUPFAM" id="SSF46689">
    <property type="entry name" value="Homeodomain-like"/>
    <property type="match status" value="1"/>
</dbReference>
<proteinExistence type="predicted"/>
<dbReference type="Gene3D" id="1.10.10.60">
    <property type="entry name" value="Homeodomain-like"/>
    <property type="match status" value="1"/>
</dbReference>
<keyword evidence="4 5" id="KW-0539">Nucleus</keyword>
<sequence length="694" mass="75824">MSFPTASIASTPSPVRDRLDLSFSSSQNSNPDSSTLCFESSFRLETPFPNQKAESEKHPKGKRKRTTSQDKTILESAYNSNPKPDKAARLDIVKRVSLNEKEVQIWFQNRRQNDRRKSRPLSPQEIEALRYGNGMRVLSSDAMPSSIEPAHTSIALPNAAELPQSSFAETTTSAELGEYPPNPEDASPQYRSRPPSPQVTEATKSIGDVRTDSEAARNAPAGTSPSPTRAAEAEGESHAYAGVSTTPIGYLANRWFAGDSFSTPYAAEHSSDDSFRHEWDTRPVMGSVNDISNTRLNSFSSSTSSAADHSTPLLQPQSSSSSSQVRLSLSLDGKAELVSAQTSPSRLAPQLLPNLETLPPVFSNRTLQRSRSALSGITLPPISTLTNNLGAPFPPQFTRGRSRDVHAWESCCEADTRDELTRQAENESSGSAIAAISLMRSSSSSASLSNLIHNHHSPQPLSHSGVLQPNTTKRNTPTAARGSLDRKLKLGRSKTSPPMAHYTSVEESRKVVDVEGDDDYLEPEKKKRKKQDHQFGILSPSGDSDKENWSPDEDGNPDRRRPLPPPEVGASPTKTVAALPRNPRRVGRILGEQDAATKRLFQTGFTDARNRNVNRANTAPAPGQRLRKPADAAVAIFEDGENTAYNEKGERLPREGKRNDGEVDRFMRGELSPSKRPDMDCVAGLLSLSQGNWR</sequence>
<feature type="region of interest" description="Disordered" evidence="7">
    <location>
        <begin position="174"/>
        <end position="238"/>
    </location>
</feature>
<gene>
    <name evidence="9" type="ORF">E0Z10_g2851</name>
</gene>
<dbReference type="GO" id="GO:0000981">
    <property type="term" value="F:DNA-binding transcription factor activity, RNA polymerase II-specific"/>
    <property type="evidence" value="ECO:0007669"/>
    <property type="project" value="InterPro"/>
</dbReference>
<dbReference type="AlphaFoldDB" id="A0A4Z0Z503"/>
<evidence type="ECO:0000256" key="1">
    <source>
        <dbReference type="ARBA" id="ARBA00004123"/>
    </source>
</evidence>